<keyword evidence="5 8" id="KW-0812">Transmembrane</keyword>
<feature type="transmembrane region" description="Helical" evidence="8">
    <location>
        <begin position="130"/>
        <end position="147"/>
    </location>
</feature>
<dbReference type="EMBL" id="FOBF01000017">
    <property type="protein sequence ID" value="SEM76240.1"/>
    <property type="molecule type" value="Genomic_DNA"/>
</dbReference>
<keyword evidence="6 8" id="KW-1133">Transmembrane helix</keyword>
<dbReference type="OrthoDB" id="5318634at2"/>
<feature type="transmembrane region" description="Helical" evidence="8">
    <location>
        <begin position="183"/>
        <end position="203"/>
    </location>
</feature>
<proteinExistence type="predicted"/>
<evidence type="ECO:0000256" key="3">
    <source>
        <dbReference type="ARBA" id="ARBA00022676"/>
    </source>
</evidence>
<organism evidence="10 11">
    <name type="scientific">Nonomuraea pusilla</name>
    <dbReference type="NCBI Taxonomy" id="46177"/>
    <lineage>
        <taxon>Bacteria</taxon>
        <taxon>Bacillati</taxon>
        <taxon>Actinomycetota</taxon>
        <taxon>Actinomycetes</taxon>
        <taxon>Streptosporangiales</taxon>
        <taxon>Streptosporangiaceae</taxon>
        <taxon>Nonomuraea</taxon>
    </lineage>
</organism>
<feature type="transmembrane region" description="Helical" evidence="8">
    <location>
        <begin position="332"/>
        <end position="349"/>
    </location>
</feature>
<dbReference type="GO" id="GO:0009103">
    <property type="term" value="P:lipopolysaccharide biosynthetic process"/>
    <property type="evidence" value="ECO:0007669"/>
    <property type="project" value="UniProtKB-ARBA"/>
</dbReference>
<keyword evidence="3 10" id="KW-0328">Glycosyltransferase</keyword>
<evidence type="ECO:0000256" key="6">
    <source>
        <dbReference type="ARBA" id="ARBA00022989"/>
    </source>
</evidence>
<dbReference type="STRING" id="46177.SAMN05660976_05970"/>
<evidence type="ECO:0000256" key="7">
    <source>
        <dbReference type="ARBA" id="ARBA00023136"/>
    </source>
</evidence>
<sequence>MTRGRGAAPSAEPTAATAAPGPRAAAAWPAWAVTWVPAAVAAALGLWGLSSPSLWRDESVSGLAALMPLARLRDLLSDLDAVHALYYLLLRPFAAVGGPAPEVALRLPSVLAFAAAAAGVAALGRRLAGPLAGGCAGLVYALTPVAVRYAQEARSYALVSAVAVLSVWLLLRLCDRPSAGRCAAYGASVALLGWLHLYALLLVPAHLVTAHLVRAHLVSAHPAGARPLPPRRPAAGLWVVAALAGAAVALAPLVLVAAGQRDTQVFWLRPPGWADVAAFPVEVAGGTAAAVALFGLAAWGARYALPVVPWAVLPPALSMALSQAQPIYHPRYVLFAVPAVALLAGVGLARLPFRAGVATAAAGSLAFALLVVPAQTALREPGSRPDDLRGLAATLAAEQRPGDAVLFVPRRFRLFVAVYGEPYRRLADLTPAPASGGGAAPPGADWGTAEPRTAADLRAALAGVDRVWLVSPRIGTRYASDERYRVLRETLAAGPERAFGSIRLTLYTRARGTAN</sequence>
<dbReference type="Pfam" id="PF13231">
    <property type="entry name" value="PMT_2"/>
    <property type="match status" value="1"/>
</dbReference>
<dbReference type="PANTHER" id="PTHR33908:SF11">
    <property type="entry name" value="MEMBRANE PROTEIN"/>
    <property type="match status" value="1"/>
</dbReference>
<feature type="transmembrane region" description="Helical" evidence="8">
    <location>
        <begin position="355"/>
        <end position="374"/>
    </location>
</feature>
<dbReference type="Proteomes" id="UP000198953">
    <property type="component" value="Unassembled WGS sequence"/>
</dbReference>
<name>A0A1H8AZS4_9ACTN</name>
<keyword evidence="7 8" id="KW-0472">Membrane</keyword>
<dbReference type="GO" id="GO:0005886">
    <property type="term" value="C:plasma membrane"/>
    <property type="evidence" value="ECO:0007669"/>
    <property type="project" value="UniProtKB-SubCell"/>
</dbReference>
<keyword evidence="11" id="KW-1185">Reference proteome</keyword>
<evidence type="ECO:0000256" key="1">
    <source>
        <dbReference type="ARBA" id="ARBA00004651"/>
    </source>
</evidence>
<feature type="transmembrane region" description="Helical" evidence="8">
    <location>
        <begin position="153"/>
        <end position="171"/>
    </location>
</feature>
<dbReference type="PANTHER" id="PTHR33908">
    <property type="entry name" value="MANNOSYLTRANSFERASE YKCB-RELATED"/>
    <property type="match status" value="1"/>
</dbReference>
<reference evidence="10 11" key="1">
    <citation type="submission" date="2016-10" db="EMBL/GenBank/DDBJ databases">
        <authorList>
            <person name="de Groot N.N."/>
        </authorList>
    </citation>
    <scope>NUCLEOTIDE SEQUENCE [LARGE SCALE GENOMIC DNA]</scope>
    <source>
        <strain evidence="10 11">DSM 43357</strain>
    </source>
</reference>
<evidence type="ECO:0000256" key="8">
    <source>
        <dbReference type="SAM" id="Phobius"/>
    </source>
</evidence>
<feature type="domain" description="Glycosyltransferase RgtA/B/C/D-like" evidence="9">
    <location>
        <begin position="87"/>
        <end position="210"/>
    </location>
</feature>
<dbReference type="InterPro" id="IPR050297">
    <property type="entry name" value="LipidA_mod_glycosyltrf_83"/>
</dbReference>
<dbReference type="InterPro" id="IPR038731">
    <property type="entry name" value="RgtA/B/C-like"/>
</dbReference>
<feature type="transmembrane region" description="Helical" evidence="8">
    <location>
        <begin position="30"/>
        <end position="49"/>
    </location>
</feature>
<keyword evidence="2" id="KW-1003">Cell membrane</keyword>
<protein>
    <submittedName>
        <fullName evidence="10">Mannosyltransferase</fullName>
    </submittedName>
</protein>
<evidence type="ECO:0000313" key="10">
    <source>
        <dbReference type="EMBL" id="SEM76240.1"/>
    </source>
</evidence>
<dbReference type="GO" id="GO:0016763">
    <property type="term" value="F:pentosyltransferase activity"/>
    <property type="evidence" value="ECO:0007669"/>
    <property type="project" value="TreeGrafter"/>
</dbReference>
<feature type="transmembrane region" description="Helical" evidence="8">
    <location>
        <begin position="235"/>
        <end position="256"/>
    </location>
</feature>
<feature type="transmembrane region" description="Helical" evidence="8">
    <location>
        <begin position="276"/>
        <end position="297"/>
    </location>
</feature>
<accession>A0A1H8AZS4</accession>
<evidence type="ECO:0000259" key="9">
    <source>
        <dbReference type="Pfam" id="PF13231"/>
    </source>
</evidence>
<gene>
    <name evidence="10" type="ORF">SAMN05660976_05970</name>
</gene>
<feature type="transmembrane region" description="Helical" evidence="8">
    <location>
        <begin position="103"/>
        <end position="123"/>
    </location>
</feature>
<evidence type="ECO:0000256" key="4">
    <source>
        <dbReference type="ARBA" id="ARBA00022679"/>
    </source>
</evidence>
<evidence type="ECO:0000313" key="11">
    <source>
        <dbReference type="Proteomes" id="UP000198953"/>
    </source>
</evidence>
<dbReference type="RefSeq" id="WP_091103986.1">
    <property type="nucleotide sequence ID" value="NZ_FOBF01000017.1"/>
</dbReference>
<evidence type="ECO:0000256" key="2">
    <source>
        <dbReference type="ARBA" id="ARBA00022475"/>
    </source>
</evidence>
<dbReference type="AlphaFoldDB" id="A0A1H8AZS4"/>
<comment type="subcellular location">
    <subcellularLocation>
        <location evidence="1">Cell membrane</location>
        <topology evidence="1">Multi-pass membrane protein</topology>
    </subcellularLocation>
</comment>
<keyword evidence="4 10" id="KW-0808">Transferase</keyword>
<evidence type="ECO:0000256" key="5">
    <source>
        <dbReference type="ARBA" id="ARBA00022692"/>
    </source>
</evidence>